<dbReference type="PANTHER" id="PTHR23248">
    <property type="entry name" value="PHOSPHOLIPID SCRAMBLASE-RELATED"/>
    <property type="match status" value="1"/>
</dbReference>
<dbReference type="InParanoid" id="G1KKS0"/>
<evidence type="ECO:0000256" key="2">
    <source>
        <dbReference type="ARBA" id="ARBA00004606"/>
    </source>
</evidence>
<dbReference type="AlphaFoldDB" id="G1KKS0"/>
<keyword evidence="13" id="KW-1185">Reference proteome</keyword>
<evidence type="ECO:0000256" key="10">
    <source>
        <dbReference type="ARBA" id="ARBA00023288"/>
    </source>
</evidence>
<evidence type="ECO:0000313" key="12">
    <source>
        <dbReference type="Ensembl" id="ENSACAP00000010817.2"/>
    </source>
</evidence>
<keyword evidence="6 11" id="KW-0106">Calcium</keyword>
<evidence type="ECO:0000256" key="1">
    <source>
        <dbReference type="ARBA" id="ARBA00001913"/>
    </source>
</evidence>
<dbReference type="HOGENOM" id="CLU_053024_2_2_1"/>
<evidence type="ECO:0000256" key="7">
    <source>
        <dbReference type="ARBA" id="ARBA00022989"/>
    </source>
</evidence>
<evidence type="ECO:0000256" key="9">
    <source>
        <dbReference type="ARBA" id="ARBA00023139"/>
    </source>
</evidence>
<comment type="subcellular location">
    <subcellularLocation>
        <location evidence="2">Membrane</location>
        <topology evidence="2">Single-pass type II membrane protein</topology>
    </subcellularLocation>
</comment>
<accession>G1KKS0</accession>
<comment type="function">
    <text evidence="11">May mediate accelerated ATP-independent bidirectional transbilayer migration of phospholipids upon binding calcium ions that results in a loss of phospholipid asymmetry in the plasma membrane.</text>
</comment>
<keyword evidence="9 11" id="KW-0564">Palmitate</keyword>
<dbReference type="GO" id="GO:0005886">
    <property type="term" value="C:plasma membrane"/>
    <property type="evidence" value="ECO:0000318"/>
    <property type="project" value="GO_Central"/>
</dbReference>
<reference evidence="12" key="2">
    <citation type="submission" date="2025-08" db="UniProtKB">
        <authorList>
            <consortium name="Ensembl"/>
        </authorList>
    </citation>
    <scope>IDENTIFICATION</scope>
</reference>
<evidence type="ECO:0000256" key="3">
    <source>
        <dbReference type="ARBA" id="ARBA00005350"/>
    </source>
</evidence>
<keyword evidence="10 11" id="KW-0449">Lipoprotein</keyword>
<dbReference type="Pfam" id="PF03803">
    <property type="entry name" value="Scramblase"/>
    <property type="match status" value="1"/>
</dbReference>
<dbReference type="eggNOG" id="KOG0621">
    <property type="taxonomic scope" value="Eukaryota"/>
</dbReference>
<dbReference type="Proteomes" id="UP000001646">
    <property type="component" value="Chromosome 4"/>
</dbReference>
<dbReference type="GO" id="GO:0017128">
    <property type="term" value="F:phospholipid scramblase activity"/>
    <property type="evidence" value="ECO:0000318"/>
    <property type="project" value="GO_Central"/>
</dbReference>
<keyword evidence="7" id="KW-1133">Transmembrane helix</keyword>
<dbReference type="PANTHER" id="PTHR23248:SF38">
    <property type="entry name" value="PHOSPHOLIPID SCRAMBLASE 1"/>
    <property type="match status" value="1"/>
</dbReference>
<reference evidence="12" key="3">
    <citation type="submission" date="2025-09" db="UniProtKB">
        <authorList>
            <consortium name="Ensembl"/>
        </authorList>
    </citation>
    <scope>IDENTIFICATION</scope>
</reference>
<evidence type="ECO:0000313" key="13">
    <source>
        <dbReference type="Proteomes" id="UP000001646"/>
    </source>
</evidence>
<evidence type="ECO:0000256" key="11">
    <source>
        <dbReference type="RuleBase" id="RU363116"/>
    </source>
</evidence>
<dbReference type="OMA" id="TRNCWEA"/>
<keyword evidence="5" id="KW-0812">Transmembrane</keyword>
<proteinExistence type="inferred from homology"/>
<name>G1KKS0_ANOCA</name>
<dbReference type="GO" id="GO:0017121">
    <property type="term" value="P:plasma membrane phospholipid scrambling"/>
    <property type="evidence" value="ECO:0000318"/>
    <property type="project" value="GO_Central"/>
</dbReference>
<sequence>LGIHHHHNNIDRLLIHQRIEILEIITSFETCNRYEIKNDIGQRVYYALEENNFCTLFWLGAARPFTIKIFNNLGQEIIQLTRPLRCSKCCYPCCLQKLEVQAPPGTPIGYVIQNWDLCLPKFTLQNEAQQDILKIVGPCIVFSCGSDIPFDLMSLDEESNVGRISKLWGGFVKEMFTDADDIGVQFPMDLDIKMKAVILGAVFLIDFMYFEHSHRPYRRIGVW</sequence>
<dbReference type="GeneTree" id="ENSGT00940000154435"/>
<keyword evidence="4" id="KW-0597">Phosphoprotein</keyword>
<keyword evidence="8" id="KW-0472">Membrane</keyword>
<evidence type="ECO:0000256" key="4">
    <source>
        <dbReference type="ARBA" id="ARBA00022553"/>
    </source>
</evidence>
<organism evidence="12 13">
    <name type="scientific">Anolis carolinensis</name>
    <name type="common">Green anole</name>
    <name type="synonym">American chameleon</name>
    <dbReference type="NCBI Taxonomy" id="28377"/>
    <lineage>
        <taxon>Eukaryota</taxon>
        <taxon>Metazoa</taxon>
        <taxon>Chordata</taxon>
        <taxon>Craniata</taxon>
        <taxon>Vertebrata</taxon>
        <taxon>Euteleostomi</taxon>
        <taxon>Lepidosauria</taxon>
        <taxon>Squamata</taxon>
        <taxon>Bifurcata</taxon>
        <taxon>Unidentata</taxon>
        <taxon>Episquamata</taxon>
        <taxon>Toxicofera</taxon>
        <taxon>Iguania</taxon>
        <taxon>Dactyloidae</taxon>
        <taxon>Anolis</taxon>
    </lineage>
</organism>
<comment type="similarity">
    <text evidence="3 11">Belongs to the phospholipid scramblase family.</text>
</comment>
<dbReference type="Bgee" id="ENSACAG00000011049">
    <property type="expression patterns" value="Expressed in brain"/>
</dbReference>
<comment type="cofactor">
    <cofactor evidence="1 11">
        <name>Ca(2+)</name>
        <dbReference type="ChEBI" id="CHEBI:29108"/>
    </cofactor>
</comment>
<evidence type="ECO:0000256" key="5">
    <source>
        <dbReference type="ARBA" id="ARBA00022692"/>
    </source>
</evidence>
<dbReference type="Ensembl" id="ENSACAT00000011041.2">
    <property type="protein sequence ID" value="ENSACAP00000010817.2"/>
    <property type="gene ID" value="ENSACAG00000011049.2"/>
</dbReference>
<dbReference type="InterPro" id="IPR005552">
    <property type="entry name" value="Scramblase"/>
</dbReference>
<evidence type="ECO:0000256" key="8">
    <source>
        <dbReference type="ARBA" id="ARBA00023136"/>
    </source>
</evidence>
<protein>
    <recommendedName>
        <fullName evidence="11">Phospholipid scramblase</fullName>
    </recommendedName>
</protein>
<reference evidence="12 13" key="1">
    <citation type="submission" date="2009-12" db="EMBL/GenBank/DDBJ databases">
        <title>The Genome Sequence of Anolis carolinensis (Green Anole Lizard).</title>
        <authorList>
            <consortium name="The Genome Sequencing Platform"/>
            <person name="Di Palma F."/>
            <person name="Alfoldi J."/>
            <person name="Heiman D."/>
            <person name="Young S."/>
            <person name="Grabherr M."/>
            <person name="Johnson J."/>
            <person name="Lander E.S."/>
            <person name="Lindblad-Toh K."/>
        </authorList>
    </citation>
    <scope>NUCLEOTIDE SEQUENCE [LARGE SCALE GENOMIC DNA]</scope>
    <source>
        <strain evidence="12 13">JBL SC #1</strain>
    </source>
</reference>
<evidence type="ECO:0000256" key="6">
    <source>
        <dbReference type="ARBA" id="ARBA00022837"/>
    </source>
</evidence>